<evidence type="ECO:0000313" key="2">
    <source>
        <dbReference type="Proteomes" id="UP000321214"/>
    </source>
</evidence>
<organismHost>
    <name type="scientific">Sus scrofa</name>
    <name type="common">Pig</name>
    <dbReference type="NCBI Taxonomy" id="9823"/>
</organismHost>
<organismHost>
    <name type="scientific">Ornithodoros moubata</name>
    <name type="common">Soft tick</name>
    <name type="synonym">Argasid tick</name>
    <dbReference type="NCBI Taxonomy" id="6938"/>
</organismHost>
<gene>
    <name evidence="1" type="primary">B354L_2</name>
    <name evidence="1" type="ORF">ASFV_Kyiv_2016_131_00123</name>
</gene>
<organismHost>
    <name type="scientific">Ornithodoros</name>
    <name type="common">relapsing fever ticks</name>
    <dbReference type="NCBI Taxonomy" id="6937"/>
</organismHost>
<dbReference type="EMBL" id="MN194591">
    <property type="protein sequence ID" value="QED21659.1"/>
    <property type="molecule type" value="Genomic_DNA"/>
</dbReference>
<organismHost>
    <name type="scientific">Phacochoerus aethiopicus</name>
    <name type="common">Warthog</name>
    <dbReference type="NCBI Taxonomy" id="85517"/>
</organismHost>
<protein>
    <submittedName>
        <fullName evidence="1">B354L</fullName>
    </submittedName>
</protein>
<dbReference type="Proteomes" id="UP000321214">
    <property type="component" value="Segment"/>
</dbReference>
<proteinExistence type="predicted"/>
<evidence type="ECO:0000313" key="1">
    <source>
        <dbReference type="EMBL" id="QED21659.1"/>
    </source>
</evidence>
<organismHost>
    <name type="scientific">Phacochoerus africanus</name>
    <name type="common">Warthog</name>
    <dbReference type="NCBI Taxonomy" id="41426"/>
</organismHost>
<organismHost>
    <name type="scientific">Potamochoerus larvatus</name>
    <name type="common">Bushpig</name>
    <dbReference type="NCBI Taxonomy" id="273792"/>
</organismHost>
<accession>A0A5B8XEM6</accession>
<name>A0A5B8XEM6_ASF</name>
<organism evidence="1 2">
    <name type="scientific">African swine fever virus</name>
    <name type="common">ASFV</name>
    <dbReference type="NCBI Taxonomy" id="10497"/>
    <lineage>
        <taxon>Viruses</taxon>
        <taxon>Varidnaviria</taxon>
        <taxon>Bamfordvirae</taxon>
        <taxon>Nucleocytoviricota</taxon>
        <taxon>Pokkesviricetes</taxon>
        <taxon>Asfuvirales</taxon>
        <taxon>Asfarviridae</taxon>
        <taxon>Asfivirus</taxon>
        <taxon>Asfivirus haemorrhagiae</taxon>
    </lineage>
</organism>
<reference evidence="2" key="1">
    <citation type="submission" date="2019-07" db="EMBL/GenBank/DDBJ databases">
        <title>Complete genome sequence of virulent African swine fever virus isolated from a domestic pig in Ukraine.</title>
        <authorList>
            <person name="Kovalenko G."/>
            <person name="Ducluzeau A.-L."/>
            <person name="Ishchenko L."/>
            <person name="Sushko M."/>
            <person name="Sapachova M."/>
            <person name="Rudova N."/>
            <person name="Solodiankin O."/>
            <person name="Gerilovych A."/>
            <person name="Dagdag R."/>
            <person name="Redlinger M."/>
            <person name="Bezymennyi M."/>
            <person name="Frant M."/>
            <person name="Lange C.E."/>
            <person name="Dubchak I."/>
            <person name="Mezhenskyii A."/>
            <person name="Nychyk S."/>
            <person name="Bortz E."/>
            <person name="Drown D.M."/>
        </authorList>
    </citation>
    <scope>NUCLEOTIDE SEQUENCE [LARGE SCALE GENOMIC DNA]</scope>
</reference>
<sequence length="64" mass="7689">MYKNLCLTEDEKFTLNYINLNPRLLLILDDCAAELHPLFTKEIFKKVFLPKSSLFYFDDYLLPR</sequence>